<dbReference type="PIRSF" id="PIRSF002741">
    <property type="entry name" value="MppA"/>
    <property type="match status" value="1"/>
</dbReference>
<dbReference type="Gene3D" id="3.90.76.10">
    <property type="entry name" value="Dipeptide-binding Protein, Domain 1"/>
    <property type="match status" value="1"/>
</dbReference>
<dbReference type="SUPFAM" id="SSF53850">
    <property type="entry name" value="Periplasmic binding protein-like II"/>
    <property type="match status" value="1"/>
</dbReference>
<evidence type="ECO:0000313" key="6">
    <source>
        <dbReference type="EMBL" id="MDG0816631.1"/>
    </source>
</evidence>
<evidence type="ECO:0000313" key="7">
    <source>
        <dbReference type="Proteomes" id="UP001152321"/>
    </source>
</evidence>
<keyword evidence="4" id="KW-0732">Signal</keyword>
<dbReference type="PANTHER" id="PTHR30290:SF10">
    <property type="entry name" value="PERIPLASMIC OLIGOPEPTIDE-BINDING PROTEIN-RELATED"/>
    <property type="match status" value="1"/>
</dbReference>
<dbReference type="Gene3D" id="3.10.105.10">
    <property type="entry name" value="Dipeptide-binding Protein, Domain 3"/>
    <property type="match status" value="1"/>
</dbReference>
<reference evidence="6" key="1">
    <citation type="submission" date="2022-08" db="EMBL/GenBank/DDBJ databases">
        <title>Novel Bdellovibrio Species Isolated from Svalbard: Designation Bdellovibrio svalbardensis.</title>
        <authorList>
            <person name="Mitchell R.J."/>
            <person name="Choi S.Y."/>
        </authorList>
    </citation>
    <scope>NUCLEOTIDE SEQUENCE</scope>
    <source>
        <strain evidence="6">PAP01</strain>
    </source>
</reference>
<feature type="domain" description="Solute-binding protein family 5" evidence="5">
    <location>
        <begin position="62"/>
        <end position="412"/>
    </location>
</feature>
<name>A0ABT6DLE9_9BACT</name>
<proteinExistence type="inferred from homology"/>
<evidence type="ECO:0000256" key="2">
    <source>
        <dbReference type="ARBA" id="ARBA00005695"/>
    </source>
</evidence>
<dbReference type="RefSeq" id="WP_277578108.1">
    <property type="nucleotide sequence ID" value="NZ_JANRMI010000002.1"/>
</dbReference>
<evidence type="ECO:0000256" key="1">
    <source>
        <dbReference type="ARBA" id="ARBA00004196"/>
    </source>
</evidence>
<dbReference type="Pfam" id="PF00496">
    <property type="entry name" value="SBP_bac_5"/>
    <property type="match status" value="1"/>
</dbReference>
<dbReference type="Proteomes" id="UP001152321">
    <property type="component" value="Unassembled WGS sequence"/>
</dbReference>
<dbReference type="CDD" id="cd08504">
    <property type="entry name" value="PBP2_OppA"/>
    <property type="match status" value="1"/>
</dbReference>
<comment type="subcellular location">
    <subcellularLocation>
        <location evidence="1">Cell envelope</location>
    </subcellularLocation>
</comment>
<comment type="similarity">
    <text evidence="2">Belongs to the bacterial solute-binding protein 5 family.</text>
</comment>
<evidence type="ECO:0000259" key="5">
    <source>
        <dbReference type="Pfam" id="PF00496"/>
    </source>
</evidence>
<keyword evidence="7" id="KW-1185">Reference proteome</keyword>
<dbReference type="Gene3D" id="3.40.190.10">
    <property type="entry name" value="Periplasmic binding protein-like II"/>
    <property type="match status" value="1"/>
</dbReference>
<dbReference type="InterPro" id="IPR039424">
    <property type="entry name" value="SBP_5"/>
</dbReference>
<evidence type="ECO:0000256" key="4">
    <source>
        <dbReference type="ARBA" id="ARBA00022729"/>
    </source>
</evidence>
<accession>A0ABT6DLE9</accession>
<dbReference type="EMBL" id="JANRMI010000002">
    <property type="protein sequence ID" value="MDG0816631.1"/>
    <property type="molecule type" value="Genomic_DNA"/>
</dbReference>
<dbReference type="PANTHER" id="PTHR30290">
    <property type="entry name" value="PERIPLASMIC BINDING COMPONENT OF ABC TRANSPORTER"/>
    <property type="match status" value="1"/>
</dbReference>
<gene>
    <name evidence="6" type="ORF">NWE73_09665</name>
</gene>
<evidence type="ECO:0000256" key="3">
    <source>
        <dbReference type="ARBA" id="ARBA00022448"/>
    </source>
</evidence>
<sequence length="497" mass="56602">MPKSVSIDTSMPVSSPSVFRLHLSNEPSSLDPNKQKTSASSYLLGNLFRNFFTFDDQKGLLPDLGESCTRAKDKSLTCKIKKDQQWSDGSPITSEDFIRTYKKILNPKTAAPRADFLFKIKNALEIYKGEKDPGTLGISAPDRWTLKFEFSEPDPDFEYNLASFILAPTKDNLEVASGSVSGSVFGLIVSGPYKLKEWKKGQRLILEPNLKYQMGHPKRPQVEFLFIEEDTVALQLYEKNELQFLRRLPTLFIPNYKDRKDFYWIPVTRFDYIGFGPELADQEDLRKAFIYSLNYEELQKIFSSKGRPGCAGLPDSWFPSKAPCFNYDLKKVPAVKSSKTYTLMFSALGGEDHKRATEWMQDQWSKNAHLKTNLQVKENKIYLAELQNKTPALFRKGVAPDRPTCLAALETFGPLSAENYLRLNSPEYKKILDSLGKSSKPVEQKKLCLEGVEYLMNHHLLIPMGAIHFSILAKKEFTGWKLNQMNQLDLSQLHSGP</sequence>
<comment type="caution">
    <text evidence="6">The sequence shown here is derived from an EMBL/GenBank/DDBJ whole genome shotgun (WGS) entry which is preliminary data.</text>
</comment>
<protein>
    <submittedName>
        <fullName evidence="6">Peptide ABC transporter substrate-binding protein</fullName>
    </submittedName>
</protein>
<organism evidence="6 7">
    <name type="scientific">Bdellovibrio svalbardensis</name>
    <dbReference type="NCBI Taxonomy" id="2972972"/>
    <lineage>
        <taxon>Bacteria</taxon>
        <taxon>Pseudomonadati</taxon>
        <taxon>Bdellovibrionota</taxon>
        <taxon>Bdellovibrionia</taxon>
        <taxon>Bdellovibrionales</taxon>
        <taxon>Pseudobdellovibrionaceae</taxon>
        <taxon>Bdellovibrio</taxon>
    </lineage>
</organism>
<dbReference type="InterPro" id="IPR000914">
    <property type="entry name" value="SBP_5_dom"/>
</dbReference>
<keyword evidence="3" id="KW-0813">Transport</keyword>
<dbReference type="InterPro" id="IPR030678">
    <property type="entry name" value="Peptide/Ni-bd"/>
</dbReference>